<dbReference type="GO" id="GO:0005737">
    <property type="term" value="C:cytoplasm"/>
    <property type="evidence" value="ECO:0007669"/>
    <property type="project" value="UniProtKB-SubCell"/>
</dbReference>
<keyword evidence="3" id="KW-0963">Cytoplasm</keyword>
<reference evidence="6 7" key="1">
    <citation type="journal article" date="2019" name="Sci. Rep.">
        <title>Orb-weaving spider Araneus ventricosus genome elucidates the spidroin gene catalogue.</title>
        <authorList>
            <person name="Kono N."/>
            <person name="Nakamura H."/>
            <person name="Ohtoshi R."/>
            <person name="Moran D.A.P."/>
            <person name="Shinohara A."/>
            <person name="Yoshida Y."/>
            <person name="Fujiwara M."/>
            <person name="Mori M."/>
            <person name="Tomita M."/>
            <person name="Arakawa K."/>
        </authorList>
    </citation>
    <scope>NUCLEOTIDE SEQUENCE [LARGE SCALE GENOMIC DNA]</scope>
</reference>
<dbReference type="Pfam" id="PF00780">
    <property type="entry name" value="CNH"/>
    <property type="match status" value="1"/>
</dbReference>
<dbReference type="OrthoDB" id="8169718at2759"/>
<keyword evidence="6" id="KW-0675">Receptor</keyword>
<dbReference type="InterPro" id="IPR001180">
    <property type="entry name" value="CNH_dom"/>
</dbReference>
<evidence type="ECO:0000256" key="2">
    <source>
        <dbReference type="ARBA" id="ARBA00022448"/>
    </source>
</evidence>
<comment type="subcellular location">
    <subcellularLocation>
        <location evidence="1">Cytoplasm</location>
    </subcellularLocation>
</comment>
<dbReference type="GO" id="GO:0016020">
    <property type="term" value="C:membrane"/>
    <property type="evidence" value="ECO:0007669"/>
    <property type="project" value="TreeGrafter"/>
</dbReference>
<name>A0A4Y2SPD8_ARAVE</name>
<keyword evidence="2" id="KW-0813">Transport</keyword>
<dbReference type="GO" id="GO:0015031">
    <property type="term" value="P:protein transport"/>
    <property type="evidence" value="ECO:0007669"/>
    <property type="project" value="UniProtKB-KW"/>
</dbReference>
<evidence type="ECO:0000256" key="1">
    <source>
        <dbReference type="ARBA" id="ARBA00004496"/>
    </source>
</evidence>
<dbReference type="Proteomes" id="UP000499080">
    <property type="component" value="Unassembled WGS sequence"/>
</dbReference>
<accession>A0A4Y2SPD8</accession>
<dbReference type="InterPro" id="IPR032914">
    <property type="entry name" value="Vam6/VPS39/TRAP1"/>
</dbReference>
<keyword evidence="4" id="KW-0653">Protein transport</keyword>
<dbReference type="PANTHER" id="PTHR12894">
    <property type="entry name" value="CNH DOMAIN CONTAINING"/>
    <property type="match status" value="1"/>
</dbReference>
<evidence type="ECO:0000256" key="4">
    <source>
        <dbReference type="ARBA" id="ARBA00022927"/>
    </source>
</evidence>
<dbReference type="AlphaFoldDB" id="A0A4Y2SPD8"/>
<comment type="caution">
    <text evidence="6">The sequence shown here is derived from an EMBL/GenBank/DDBJ whole genome shotgun (WGS) entry which is preliminary data.</text>
</comment>
<evidence type="ECO:0000256" key="3">
    <source>
        <dbReference type="ARBA" id="ARBA00022490"/>
    </source>
</evidence>
<gene>
    <name evidence="6" type="primary">Tgfbrap1</name>
    <name evidence="6" type="ORF">AVEN_238639_1</name>
</gene>
<sequence length="239" mass="26479">MSITRTPTYTPVHKLEVCIAKRRQLLICHVTDDKIIQLRDVSVPETPAAMAMDGEFACIALSSKYVVVNTESGYAQDLFPYDSSTTIPLVKRITKEEFLLGGPSALGMFVTTAGISERPPLQWGENVVSVAYSHPYIIVLSSDYLTVYSILDQQLKQRLTFQGGSCLDNFDGKMYVASSDIICALLPVPWEKQVQALLSDKKVTEALELAKYSNRAGLSKEQFRNVSLSLLGIRLSVSY</sequence>
<dbReference type="GO" id="GO:0034058">
    <property type="term" value="P:endosomal vesicle fusion"/>
    <property type="evidence" value="ECO:0007669"/>
    <property type="project" value="TreeGrafter"/>
</dbReference>
<proteinExistence type="predicted"/>
<protein>
    <submittedName>
        <fullName evidence="6">Transforming growth factor-beta receptor-associated protein 1</fullName>
    </submittedName>
</protein>
<organism evidence="6 7">
    <name type="scientific">Araneus ventricosus</name>
    <name type="common">Orbweaver spider</name>
    <name type="synonym">Epeira ventricosa</name>
    <dbReference type="NCBI Taxonomy" id="182803"/>
    <lineage>
        <taxon>Eukaryota</taxon>
        <taxon>Metazoa</taxon>
        <taxon>Ecdysozoa</taxon>
        <taxon>Arthropoda</taxon>
        <taxon>Chelicerata</taxon>
        <taxon>Arachnida</taxon>
        <taxon>Araneae</taxon>
        <taxon>Araneomorphae</taxon>
        <taxon>Entelegynae</taxon>
        <taxon>Araneoidea</taxon>
        <taxon>Araneidae</taxon>
        <taxon>Araneus</taxon>
    </lineage>
</organism>
<evidence type="ECO:0000313" key="6">
    <source>
        <dbReference type="EMBL" id="GBN90202.1"/>
    </source>
</evidence>
<dbReference type="PROSITE" id="PS50219">
    <property type="entry name" value="CNH"/>
    <property type="match status" value="1"/>
</dbReference>
<evidence type="ECO:0000313" key="7">
    <source>
        <dbReference type="Proteomes" id="UP000499080"/>
    </source>
</evidence>
<dbReference type="EMBL" id="BGPR01023209">
    <property type="protein sequence ID" value="GBN90202.1"/>
    <property type="molecule type" value="Genomic_DNA"/>
</dbReference>
<keyword evidence="7" id="KW-1185">Reference proteome</keyword>
<evidence type="ECO:0000259" key="5">
    <source>
        <dbReference type="PROSITE" id="PS50219"/>
    </source>
</evidence>
<dbReference type="PANTHER" id="PTHR12894:SF27">
    <property type="entry name" value="TRANSFORMING GROWTH FACTOR-BETA RECEPTOR-ASSOCIATED PROTEIN 1"/>
    <property type="match status" value="1"/>
</dbReference>
<dbReference type="GO" id="GO:0006914">
    <property type="term" value="P:autophagy"/>
    <property type="evidence" value="ECO:0007669"/>
    <property type="project" value="TreeGrafter"/>
</dbReference>
<feature type="domain" description="CNH" evidence="5">
    <location>
        <begin position="1"/>
        <end position="174"/>
    </location>
</feature>